<dbReference type="AlphaFoldDB" id="A0A2P2LE27"/>
<reference evidence="1" key="1">
    <citation type="submission" date="2018-02" db="EMBL/GenBank/DDBJ databases">
        <title>Rhizophora mucronata_Transcriptome.</title>
        <authorList>
            <person name="Meera S.P."/>
            <person name="Sreeshan A."/>
            <person name="Augustine A."/>
        </authorList>
    </citation>
    <scope>NUCLEOTIDE SEQUENCE</scope>
    <source>
        <tissue evidence="1">Leaf</tissue>
    </source>
</reference>
<organism evidence="1">
    <name type="scientific">Rhizophora mucronata</name>
    <name type="common">Asiatic mangrove</name>
    <dbReference type="NCBI Taxonomy" id="61149"/>
    <lineage>
        <taxon>Eukaryota</taxon>
        <taxon>Viridiplantae</taxon>
        <taxon>Streptophyta</taxon>
        <taxon>Embryophyta</taxon>
        <taxon>Tracheophyta</taxon>
        <taxon>Spermatophyta</taxon>
        <taxon>Magnoliopsida</taxon>
        <taxon>eudicotyledons</taxon>
        <taxon>Gunneridae</taxon>
        <taxon>Pentapetalae</taxon>
        <taxon>rosids</taxon>
        <taxon>fabids</taxon>
        <taxon>Malpighiales</taxon>
        <taxon>Rhizophoraceae</taxon>
        <taxon>Rhizophora</taxon>
    </lineage>
</organism>
<protein>
    <submittedName>
        <fullName evidence="1">Uncharacterized protein MANES_02G031800</fullName>
    </submittedName>
</protein>
<proteinExistence type="predicted"/>
<evidence type="ECO:0000313" key="1">
    <source>
        <dbReference type="EMBL" id="MBX16233.1"/>
    </source>
</evidence>
<accession>A0A2P2LE27</accession>
<sequence>MLQCALLHFEYASVWKKAPRTSESFEVWMALFLIRLSYFFQCEKNEENMHVVISFFLRIGNIKNAFL</sequence>
<name>A0A2P2LE27_RHIMU</name>
<dbReference type="EMBL" id="GGEC01035749">
    <property type="protein sequence ID" value="MBX16233.1"/>
    <property type="molecule type" value="Transcribed_RNA"/>
</dbReference>